<feature type="domain" description="Ketopantoate reductase N-terminal" evidence="11">
    <location>
        <begin position="4"/>
        <end position="146"/>
    </location>
</feature>
<dbReference type="NCBIfam" id="TIGR00745">
    <property type="entry name" value="apbA_panE"/>
    <property type="match status" value="1"/>
</dbReference>
<keyword evidence="14" id="KW-1185">Reference proteome</keyword>
<comment type="similarity">
    <text evidence="2 10">Belongs to the ketopantoate reductase family.</text>
</comment>
<dbReference type="GO" id="GO:0050661">
    <property type="term" value="F:NADP binding"/>
    <property type="evidence" value="ECO:0007669"/>
    <property type="project" value="TreeGrafter"/>
</dbReference>
<comment type="function">
    <text evidence="10">Catalyzes the NADPH-dependent reduction of ketopantoate into pantoic acid.</text>
</comment>
<dbReference type="PANTHER" id="PTHR43765">
    <property type="entry name" value="2-DEHYDROPANTOATE 2-REDUCTASE-RELATED"/>
    <property type="match status" value="1"/>
</dbReference>
<evidence type="ECO:0000256" key="9">
    <source>
        <dbReference type="ARBA" id="ARBA00048793"/>
    </source>
</evidence>
<evidence type="ECO:0000256" key="3">
    <source>
        <dbReference type="ARBA" id="ARBA00013014"/>
    </source>
</evidence>
<keyword evidence="6 10" id="KW-0521">NADP</keyword>
<dbReference type="Gene3D" id="1.10.1040.10">
    <property type="entry name" value="N-(1-d-carboxylethyl)-l-norvaline Dehydrogenase, domain 2"/>
    <property type="match status" value="1"/>
</dbReference>
<dbReference type="AlphaFoldDB" id="A0A244CPT3"/>
<dbReference type="InterPro" id="IPR013328">
    <property type="entry name" value="6PGD_dom2"/>
</dbReference>
<dbReference type="Proteomes" id="UP000194841">
    <property type="component" value="Unassembled WGS sequence"/>
</dbReference>
<evidence type="ECO:0000256" key="6">
    <source>
        <dbReference type="ARBA" id="ARBA00022857"/>
    </source>
</evidence>
<dbReference type="InterPro" id="IPR050838">
    <property type="entry name" value="Ketopantoate_reductase"/>
</dbReference>
<sequence length="308" mass="34233">MPDIHIIGKGAIGLLYGYYLQPHYAVTLCLRAQLPHSHFNYWRNDECTAFAPKIEDIESQDKIECVIIPTKAFSVLDAFNAIKPRLSKHAVIILSHNGMGSIELIAPLLSGQQQLFFLTTTQAAYKRSQQDVIHTGHGMSNLGAVNAAAKANQAKVFKNLSVAIPDLHLVDNIEQLLWQKLIINVAINPLSAINQVKNGQLTQPKYASQVLHLVHEAYQLALVQGVKIELHKVLYLVYKVMRDTADNFSSMNRDIAAGQPSEIEAICGYIVQLGQQYNLATPYNMDMLKQINHYANAKKSAPDGTLLH</sequence>
<dbReference type="GO" id="GO:0015940">
    <property type="term" value="P:pantothenate biosynthetic process"/>
    <property type="evidence" value="ECO:0007669"/>
    <property type="project" value="UniProtKB-UniPathway"/>
</dbReference>
<accession>A0A244CPT3</accession>
<evidence type="ECO:0000256" key="7">
    <source>
        <dbReference type="ARBA" id="ARBA00023002"/>
    </source>
</evidence>
<dbReference type="SUPFAM" id="SSF51735">
    <property type="entry name" value="NAD(P)-binding Rossmann-fold domains"/>
    <property type="match status" value="1"/>
</dbReference>
<dbReference type="Gene3D" id="3.40.50.720">
    <property type="entry name" value="NAD(P)-binding Rossmann-like Domain"/>
    <property type="match status" value="1"/>
</dbReference>
<dbReference type="EC" id="1.1.1.169" evidence="3 10"/>
<dbReference type="RefSeq" id="WP_086744188.1">
    <property type="nucleotide sequence ID" value="NZ_MWPV01000003.1"/>
</dbReference>
<proteinExistence type="inferred from homology"/>
<dbReference type="SUPFAM" id="SSF48179">
    <property type="entry name" value="6-phosphogluconate dehydrogenase C-terminal domain-like"/>
    <property type="match status" value="1"/>
</dbReference>
<evidence type="ECO:0000256" key="4">
    <source>
        <dbReference type="ARBA" id="ARBA00019465"/>
    </source>
</evidence>
<dbReference type="UniPathway" id="UPA00028">
    <property type="reaction ID" value="UER00004"/>
</dbReference>
<evidence type="ECO:0000259" key="11">
    <source>
        <dbReference type="Pfam" id="PF02558"/>
    </source>
</evidence>
<dbReference type="InterPro" id="IPR008927">
    <property type="entry name" value="6-PGluconate_DH-like_C_sf"/>
</dbReference>
<evidence type="ECO:0000256" key="2">
    <source>
        <dbReference type="ARBA" id="ARBA00007870"/>
    </source>
</evidence>
<organism evidence="13 14">
    <name type="scientific">Pseudoalteromonas ulvae</name>
    <dbReference type="NCBI Taxonomy" id="107327"/>
    <lineage>
        <taxon>Bacteria</taxon>
        <taxon>Pseudomonadati</taxon>
        <taxon>Pseudomonadota</taxon>
        <taxon>Gammaproteobacteria</taxon>
        <taxon>Alteromonadales</taxon>
        <taxon>Pseudoalteromonadaceae</taxon>
        <taxon>Pseudoalteromonas</taxon>
    </lineage>
</organism>
<evidence type="ECO:0000256" key="10">
    <source>
        <dbReference type="RuleBase" id="RU362068"/>
    </source>
</evidence>
<keyword evidence="5 10" id="KW-0566">Pantothenate biosynthesis</keyword>
<feature type="domain" description="Ketopantoate reductase C-terminal" evidence="12">
    <location>
        <begin position="172"/>
        <end position="292"/>
    </location>
</feature>
<evidence type="ECO:0000313" key="13">
    <source>
        <dbReference type="EMBL" id="OUL57605.1"/>
    </source>
</evidence>
<dbReference type="OrthoDB" id="6530772at2"/>
<evidence type="ECO:0000256" key="1">
    <source>
        <dbReference type="ARBA" id="ARBA00004994"/>
    </source>
</evidence>
<evidence type="ECO:0000259" key="12">
    <source>
        <dbReference type="Pfam" id="PF08546"/>
    </source>
</evidence>
<evidence type="ECO:0000313" key="14">
    <source>
        <dbReference type="Proteomes" id="UP000194841"/>
    </source>
</evidence>
<dbReference type="InterPro" id="IPR013752">
    <property type="entry name" value="KPA_reductase"/>
</dbReference>
<comment type="caution">
    <text evidence="13">The sequence shown here is derived from an EMBL/GenBank/DDBJ whole genome shotgun (WGS) entry which is preliminary data.</text>
</comment>
<evidence type="ECO:0000256" key="5">
    <source>
        <dbReference type="ARBA" id="ARBA00022655"/>
    </source>
</evidence>
<evidence type="ECO:0000256" key="8">
    <source>
        <dbReference type="ARBA" id="ARBA00032024"/>
    </source>
</evidence>
<name>A0A244CPT3_PSEDV</name>
<dbReference type="EMBL" id="MWPV01000003">
    <property type="protein sequence ID" value="OUL57605.1"/>
    <property type="molecule type" value="Genomic_DNA"/>
</dbReference>
<dbReference type="Pfam" id="PF08546">
    <property type="entry name" value="ApbA_C"/>
    <property type="match status" value="1"/>
</dbReference>
<dbReference type="InterPro" id="IPR013332">
    <property type="entry name" value="KPR_N"/>
</dbReference>
<keyword evidence="7 10" id="KW-0560">Oxidoreductase</keyword>
<dbReference type="GO" id="GO:0005737">
    <property type="term" value="C:cytoplasm"/>
    <property type="evidence" value="ECO:0007669"/>
    <property type="project" value="TreeGrafter"/>
</dbReference>
<dbReference type="InterPro" id="IPR036291">
    <property type="entry name" value="NAD(P)-bd_dom_sf"/>
</dbReference>
<dbReference type="GO" id="GO:0008677">
    <property type="term" value="F:2-dehydropantoate 2-reductase activity"/>
    <property type="evidence" value="ECO:0007669"/>
    <property type="project" value="UniProtKB-EC"/>
</dbReference>
<dbReference type="Pfam" id="PF02558">
    <property type="entry name" value="ApbA"/>
    <property type="match status" value="1"/>
</dbReference>
<comment type="catalytic activity">
    <reaction evidence="9 10">
        <text>(R)-pantoate + NADP(+) = 2-dehydropantoate + NADPH + H(+)</text>
        <dbReference type="Rhea" id="RHEA:16233"/>
        <dbReference type="ChEBI" id="CHEBI:11561"/>
        <dbReference type="ChEBI" id="CHEBI:15378"/>
        <dbReference type="ChEBI" id="CHEBI:15980"/>
        <dbReference type="ChEBI" id="CHEBI:57783"/>
        <dbReference type="ChEBI" id="CHEBI:58349"/>
        <dbReference type="EC" id="1.1.1.169"/>
    </reaction>
</comment>
<comment type="pathway">
    <text evidence="1 10">Cofactor biosynthesis; (R)-pantothenate biosynthesis; (R)-pantoate from 3-methyl-2-oxobutanoate: step 2/2.</text>
</comment>
<dbReference type="PANTHER" id="PTHR43765:SF2">
    <property type="entry name" value="2-DEHYDROPANTOATE 2-REDUCTASE"/>
    <property type="match status" value="1"/>
</dbReference>
<protein>
    <recommendedName>
        <fullName evidence="4 10">2-dehydropantoate 2-reductase</fullName>
        <ecNumber evidence="3 10">1.1.1.169</ecNumber>
    </recommendedName>
    <alternativeName>
        <fullName evidence="8 10">Ketopantoate reductase</fullName>
    </alternativeName>
</protein>
<reference evidence="13 14" key="1">
    <citation type="submission" date="2017-02" db="EMBL/GenBank/DDBJ databases">
        <title>Pseudoalteromonas ulvae TC14 Genome.</title>
        <authorList>
            <person name="Molmeret M."/>
        </authorList>
    </citation>
    <scope>NUCLEOTIDE SEQUENCE [LARGE SCALE GENOMIC DNA]</scope>
    <source>
        <strain evidence="13">TC14</strain>
    </source>
</reference>
<gene>
    <name evidence="13" type="ORF">B1199_11080</name>
</gene>
<dbReference type="InterPro" id="IPR003710">
    <property type="entry name" value="ApbA"/>
</dbReference>